<gene>
    <name evidence="2" type="primary">dpdK</name>
    <name evidence="2" type="ORF">ACFO3J_24580</name>
</gene>
<dbReference type="Pfam" id="PF13091">
    <property type="entry name" value="PLDc_2"/>
    <property type="match status" value="1"/>
</dbReference>
<evidence type="ECO:0000313" key="3">
    <source>
        <dbReference type="Proteomes" id="UP001595765"/>
    </source>
</evidence>
<dbReference type="Proteomes" id="UP001595765">
    <property type="component" value="Unassembled WGS sequence"/>
</dbReference>
<sequence length="170" mass="18675">MERKIRTGEHTGVKVDSVLAAAMLAALIAPDNHLWLVSPWITDVQVLDNSDGAYDSLFGGTPPQSYRLSETLNRIAANGTRVHVVTRAVPHNDDFLRRLHRTSSDIEIHIDEDLNIHEKTLCAGEWIIDGSMNFTIRGMAKNDESVTYKVGGVAAAQARLDLSARWEGGA</sequence>
<dbReference type="InterPro" id="IPR025202">
    <property type="entry name" value="PLD-like_dom"/>
</dbReference>
<reference evidence="3" key="1">
    <citation type="journal article" date="2019" name="Int. J. Syst. Evol. Microbiol.">
        <title>The Global Catalogue of Microorganisms (GCM) 10K type strain sequencing project: providing services to taxonomists for standard genome sequencing and annotation.</title>
        <authorList>
            <consortium name="The Broad Institute Genomics Platform"/>
            <consortium name="The Broad Institute Genome Sequencing Center for Infectious Disease"/>
            <person name="Wu L."/>
            <person name="Ma J."/>
        </authorList>
    </citation>
    <scope>NUCLEOTIDE SEQUENCE [LARGE SCALE GENOMIC DNA]</scope>
    <source>
        <strain evidence="3">CGMCC 4.7237</strain>
    </source>
</reference>
<proteinExistence type="predicted"/>
<dbReference type="Gene3D" id="3.30.870.10">
    <property type="entry name" value="Endonuclease Chain A"/>
    <property type="match status" value="1"/>
</dbReference>
<protein>
    <submittedName>
        <fullName evidence="2">Phospholipase D-like domain-containing protein DpdK</fullName>
    </submittedName>
</protein>
<keyword evidence="3" id="KW-1185">Reference proteome</keyword>
<accession>A0ABV8HRE2</accession>
<evidence type="ECO:0000259" key="1">
    <source>
        <dbReference type="Pfam" id="PF13091"/>
    </source>
</evidence>
<comment type="caution">
    <text evidence="2">The sequence shown here is derived from an EMBL/GenBank/DDBJ whole genome shotgun (WGS) entry which is preliminary data.</text>
</comment>
<dbReference type="RefSeq" id="WP_386433161.1">
    <property type="nucleotide sequence ID" value="NZ_JBHSBB010000015.1"/>
</dbReference>
<evidence type="ECO:0000313" key="2">
    <source>
        <dbReference type="EMBL" id="MFC4034624.1"/>
    </source>
</evidence>
<feature type="domain" description="Phospholipase D-like" evidence="1">
    <location>
        <begin position="66"/>
        <end position="151"/>
    </location>
</feature>
<dbReference type="NCBIfam" id="NF041068">
    <property type="entry name" value="DpdK"/>
    <property type="match status" value="1"/>
</dbReference>
<organism evidence="2 3">
    <name type="scientific">Streptomyces polygonati</name>
    <dbReference type="NCBI Taxonomy" id="1617087"/>
    <lineage>
        <taxon>Bacteria</taxon>
        <taxon>Bacillati</taxon>
        <taxon>Actinomycetota</taxon>
        <taxon>Actinomycetes</taxon>
        <taxon>Kitasatosporales</taxon>
        <taxon>Streptomycetaceae</taxon>
        <taxon>Streptomyces</taxon>
    </lineage>
</organism>
<name>A0ABV8HRE2_9ACTN</name>
<dbReference type="SUPFAM" id="SSF56024">
    <property type="entry name" value="Phospholipase D/nuclease"/>
    <property type="match status" value="1"/>
</dbReference>
<dbReference type="EMBL" id="JBHSBB010000015">
    <property type="protein sequence ID" value="MFC4034624.1"/>
    <property type="molecule type" value="Genomic_DNA"/>
</dbReference>